<dbReference type="InterPro" id="IPR043128">
    <property type="entry name" value="Rev_trsase/Diguanyl_cyclase"/>
</dbReference>
<dbReference type="PANTHER" id="PTHR33050">
    <property type="entry name" value="REVERSE TRANSCRIPTASE DOMAIN-CONTAINING PROTEIN"/>
    <property type="match status" value="1"/>
</dbReference>
<evidence type="ECO:0000313" key="2">
    <source>
        <dbReference type="EMBL" id="KAA6358430.1"/>
    </source>
</evidence>
<evidence type="ECO:0000259" key="1">
    <source>
        <dbReference type="PROSITE" id="PS50878"/>
    </source>
</evidence>
<dbReference type="PANTHER" id="PTHR33050:SF7">
    <property type="entry name" value="RIBONUCLEASE H"/>
    <property type="match status" value="1"/>
</dbReference>
<organism evidence="2 3">
    <name type="scientific">Streblomastix strix</name>
    <dbReference type="NCBI Taxonomy" id="222440"/>
    <lineage>
        <taxon>Eukaryota</taxon>
        <taxon>Metamonada</taxon>
        <taxon>Preaxostyla</taxon>
        <taxon>Oxymonadida</taxon>
        <taxon>Streblomastigidae</taxon>
        <taxon>Streblomastix</taxon>
    </lineage>
</organism>
<dbReference type="InterPro" id="IPR052055">
    <property type="entry name" value="Hepadnavirus_pol/RT"/>
</dbReference>
<dbReference type="InterPro" id="IPR000477">
    <property type="entry name" value="RT_dom"/>
</dbReference>
<dbReference type="InterPro" id="IPR043502">
    <property type="entry name" value="DNA/RNA_pol_sf"/>
</dbReference>
<accession>A0A5J4TKS0</accession>
<dbReference type="PROSITE" id="PS50878">
    <property type="entry name" value="RT_POL"/>
    <property type="match status" value="1"/>
</dbReference>
<proteinExistence type="predicted"/>
<dbReference type="EMBL" id="SNRW01029866">
    <property type="protein sequence ID" value="KAA6358430.1"/>
    <property type="molecule type" value="Genomic_DNA"/>
</dbReference>
<feature type="non-terminal residue" evidence="2">
    <location>
        <position position="264"/>
    </location>
</feature>
<dbReference type="SUPFAM" id="SSF56672">
    <property type="entry name" value="DNA/RNA polymerases"/>
    <property type="match status" value="1"/>
</dbReference>
<comment type="caution">
    <text evidence="2">The sequence shown here is derived from an EMBL/GenBank/DDBJ whole genome shotgun (WGS) entry which is preliminary data.</text>
</comment>
<dbReference type="Proteomes" id="UP000324800">
    <property type="component" value="Unassembled WGS sequence"/>
</dbReference>
<dbReference type="Pfam" id="PF00078">
    <property type="entry name" value="RVT_1"/>
    <property type="match status" value="1"/>
</dbReference>
<protein>
    <recommendedName>
        <fullName evidence="1">Reverse transcriptase domain-containing protein</fullName>
    </recommendedName>
</protein>
<sequence>MLMQVWRHQQGEQLLETPPQRRQTPVQQQQLGGKLMRYITAWETINCREFIQIGNQTGIQAYKVMLQEKQQEGIIEEIPKEQVKWWNPTFLVPKPSGEWRKILDASLLNEEIQPLHFQMNGVEQVRYLLIPNDWAVTLDLKSAFHHLTVYPPHRAYLAFEVDNHHYQYRAMPFGCKHSSIFFTQALTLLLTEIRKRTDIRIINYSDDLLLLHQDKNWLFLSDITYNQHSGTFWLDNSSKQVSINTEIRDRLPRMDMEYDRNEYF</sequence>
<feature type="domain" description="Reverse transcriptase" evidence="1">
    <location>
        <begin position="73"/>
        <end position="264"/>
    </location>
</feature>
<name>A0A5J4TKS0_9EUKA</name>
<reference evidence="2 3" key="1">
    <citation type="submission" date="2019-03" db="EMBL/GenBank/DDBJ databases">
        <title>Single cell metagenomics reveals metabolic interactions within the superorganism composed of flagellate Streblomastix strix and complex community of Bacteroidetes bacteria on its surface.</title>
        <authorList>
            <person name="Treitli S.C."/>
            <person name="Kolisko M."/>
            <person name="Husnik F."/>
            <person name="Keeling P."/>
            <person name="Hampl V."/>
        </authorList>
    </citation>
    <scope>NUCLEOTIDE SEQUENCE [LARGE SCALE GENOMIC DNA]</scope>
    <source>
        <strain evidence="2">ST1C</strain>
    </source>
</reference>
<evidence type="ECO:0000313" key="3">
    <source>
        <dbReference type="Proteomes" id="UP000324800"/>
    </source>
</evidence>
<dbReference type="Gene3D" id="3.30.70.270">
    <property type="match status" value="1"/>
</dbReference>
<dbReference type="AlphaFoldDB" id="A0A5J4TKS0"/>
<dbReference type="Gene3D" id="3.10.10.10">
    <property type="entry name" value="HIV Type 1 Reverse Transcriptase, subunit A, domain 1"/>
    <property type="match status" value="1"/>
</dbReference>
<gene>
    <name evidence="2" type="ORF">EZS28_046042</name>
</gene>